<gene>
    <name evidence="8" type="ORF">LMG27198_45750</name>
</gene>
<organism evidence="8 9">
    <name type="scientific">Methylocystis echinoides</name>
    <dbReference type="NCBI Taxonomy" id="29468"/>
    <lineage>
        <taxon>Bacteria</taxon>
        <taxon>Pseudomonadati</taxon>
        <taxon>Pseudomonadota</taxon>
        <taxon>Alphaproteobacteria</taxon>
        <taxon>Hyphomicrobiales</taxon>
        <taxon>Methylocystaceae</taxon>
        <taxon>Methylocystis</taxon>
    </lineage>
</organism>
<dbReference type="SUPFAM" id="SSF52540">
    <property type="entry name" value="P-loop containing nucleoside triphosphate hydrolases"/>
    <property type="match status" value="1"/>
</dbReference>
<feature type="transmembrane region" description="Helical" evidence="7">
    <location>
        <begin position="12"/>
        <end position="29"/>
    </location>
</feature>
<dbReference type="PANTHER" id="PTHR37937:SF1">
    <property type="entry name" value="CONJUGATIVE TRANSFER: DNA TRANSPORT"/>
    <property type="match status" value="1"/>
</dbReference>
<feature type="transmembrane region" description="Helical" evidence="7">
    <location>
        <begin position="92"/>
        <end position="111"/>
    </location>
</feature>
<dbReference type="GO" id="GO:0005886">
    <property type="term" value="C:plasma membrane"/>
    <property type="evidence" value="ECO:0007669"/>
    <property type="project" value="UniProtKB-SubCell"/>
</dbReference>
<evidence type="ECO:0000256" key="2">
    <source>
        <dbReference type="ARBA" id="ARBA00008806"/>
    </source>
</evidence>
<evidence type="ECO:0000256" key="3">
    <source>
        <dbReference type="ARBA" id="ARBA00022475"/>
    </source>
</evidence>
<dbReference type="AlphaFoldDB" id="A0A9W6GZ08"/>
<evidence type="ECO:0000256" key="5">
    <source>
        <dbReference type="ARBA" id="ARBA00022989"/>
    </source>
</evidence>
<evidence type="ECO:0000256" key="4">
    <source>
        <dbReference type="ARBA" id="ARBA00022692"/>
    </source>
</evidence>
<dbReference type="Gene3D" id="3.40.50.300">
    <property type="entry name" value="P-loop containing nucleotide triphosphate hydrolases"/>
    <property type="match status" value="1"/>
</dbReference>
<dbReference type="CDD" id="cd01127">
    <property type="entry name" value="TrwB_TraG_TraD_VirD4"/>
    <property type="match status" value="1"/>
</dbReference>
<proteinExistence type="inferred from homology"/>
<keyword evidence="9" id="KW-1185">Reference proteome</keyword>
<accession>A0A9W6GZ08</accession>
<dbReference type="EMBL" id="BSEC01000004">
    <property type="protein sequence ID" value="GLI95583.1"/>
    <property type="molecule type" value="Genomic_DNA"/>
</dbReference>
<reference evidence="8" key="1">
    <citation type="journal article" date="2023" name="Int. J. Syst. Evol. Microbiol.">
        <title>Methylocystis iwaonis sp. nov., a type II methane-oxidizing bacterium from surface soil of a rice paddy field in Japan, and emended description of the genus Methylocystis (ex Whittenbury et al. 1970) Bowman et al. 1993.</title>
        <authorList>
            <person name="Kaise H."/>
            <person name="Sawadogo J.B."/>
            <person name="Alam M.S."/>
            <person name="Ueno C."/>
            <person name="Dianou D."/>
            <person name="Shinjo R."/>
            <person name="Asakawa S."/>
        </authorList>
    </citation>
    <scope>NUCLEOTIDE SEQUENCE</scope>
    <source>
        <strain evidence="8">LMG27198</strain>
    </source>
</reference>
<dbReference type="InterPro" id="IPR027417">
    <property type="entry name" value="P-loop_NTPase"/>
</dbReference>
<dbReference type="InterPro" id="IPR003688">
    <property type="entry name" value="TraG/VirD4"/>
</dbReference>
<evidence type="ECO:0000256" key="7">
    <source>
        <dbReference type="SAM" id="Phobius"/>
    </source>
</evidence>
<dbReference type="PANTHER" id="PTHR37937">
    <property type="entry name" value="CONJUGATIVE TRANSFER: DNA TRANSPORT"/>
    <property type="match status" value="1"/>
</dbReference>
<dbReference type="Pfam" id="PF02534">
    <property type="entry name" value="T4SS-DNA_transf"/>
    <property type="match status" value="1"/>
</dbReference>
<comment type="similarity">
    <text evidence="2">Belongs to the VirD4/TraG family.</text>
</comment>
<evidence type="ECO:0000313" key="8">
    <source>
        <dbReference type="EMBL" id="GLI95583.1"/>
    </source>
</evidence>
<protein>
    <submittedName>
        <fullName evidence="8">Uncharacterized protein</fullName>
    </submittedName>
</protein>
<evidence type="ECO:0000313" key="9">
    <source>
        <dbReference type="Proteomes" id="UP001144323"/>
    </source>
</evidence>
<sequence>MTPGLPGHALEGRAAALLWVVPYAVVTGLRSGFSKPAQKWELLKRVTTENPRFDREQFSPLSFDHGFPLAYKHFYVYAQDERVSKIAMENGAIAAGVVLALFGALGVFLYANRRSTLHGDARFGTLPEARRAGLAAKCGIILGRLNGQTLVSDDPGHVLIVGPTRTGKGVSFVIPNGLAWRGSMVTLDIKSENLKSFGAARAAKGDGVFVFAPGSASSHRYNPLDYVRPGPELATDCANIASFLVATGAVENEWTLAARKTVAALLGYVMTSIHFQKARHIRSAVRVISTGHDIADVLKTIVATERDGAVPPWVLDALNQFVAIPDRTRGSVMFNVNNAFAPWDSPLICAATETSDFDIRDLRRKRMSIFIGSPLADLESYRPLIRILFQQIHDVLMRELPGADEPHQVLLLLDEFYTLGRMSSLASKIAVSAGYGFRMAIVLQNISQLDETYGKAMRETLVAGAALKLFVAINDNETAKYVSDALGTYTATHTTKMMGTGLSQSRVSLGHMAAPLRRPQELTRMPNDTSILLVANARPFEIRKVYFFRDLRMRQLVEQSSDRSIEPPSLRRWIESAAWLDTNLKKSLNVRAEGERPREEQAAIDAATSEAVAGICAEAQRLGRRSSSNVADDLGSALKDLSTIAEQIRKDWNVRSRG</sequence>
<dbReference type="InterPro" id="IPR051539">
    <property type="entry name" value="T4SS-coupling_protein"/>
</dbReference>
<keyword evidence="6 7" id="KW-0472">Membrane</keyword>
<evidence type="ECO:0000256" key="1">
    <source>
        <dbReference type="ARBA" id="ARBA00004651"/>
    </source>
</evidence>
<comment type="caution">
    <text evidence="8">The sequence shown here is derived from an EMBL/GenBank/DDBJ whole genome shotgun (WGS) entry which is preliminary data.</text>
</comment>
<keyword evidence="3" id="KW-1003">Cell membrane</keyword>
<evidence type="ECO:0000256" key="6">
    <source>
        <dbReference type="ARBA" id="ARBA00023136"/>
    </source>
</evidence>
<dbReference type="Proteomes" id="UP001144323">
    <property type="component" value="Unassembled WGS sequence"/>
</dbReference>
<name>A0A9W6GZ08_9HYPH</name>
<keyword evidence="5 7" id="KW-1133">Transmembrane helix</keyword>
<keyword evidence="4 7" id="KW-0812">Transmembrane</keyword>
<comment type="subcellular location">
    <subcellularLocation>
        <location evidence="1">Cell membrane</location>
        <topology evidence="1">Multi-pass membrane protein</topology>
    </subcellularLocation>
</comment>